<name>A0A6B2LQV5_9EUKA</name>
<evidence type="ECO:0000313" key="2">
    <source>
        <dbReference type="EMBL" id="NDV39315.1"/>
    </source>
</evidence>
<dbReference type="AlphaFoldDB" id="A0A6B2LQV5"/>
<proteinExistence type="predicted"/>
<dbReference type="InterPro" id="IPR001849">
    <property type="entry name" value="PH_domain"/>
</dbReference>
<feature type="domain" description="PH" evidence="1">
    <location>
        <begin position="1"/>
        <end position="92"/>
    </location>
</feature>
<dbReference type="EMBL" id="GIBP01010346">
    <property type="protein sequence ID" value="NDV39315.1"/>
    <property type="molecule type" value="Transcribed_RNA"/>
</dbReference>
<dbReference type="SMART" id="SM00233">
    <property type="entry name" value="PH"/>
    <property type="match status" value="1"/>
</dbReference>
<dbReference type="GO" id="GO:0005547">
    <property type="term" value="F:phosphatidylinositol-3,4,5-trisphosphate binding"/>
    <property type="evidence" value="ECO:0007669"/>
    <property type="project" value="UniProtKB-ARBA"/>
</dbReference>
<organism evidence="2">
    <name type="scientific">Arcella intermedia</name>
    <dbReference type="NCBI Taxonomy" id="1963864"/>
    <lineage>
        <taxon>Eukaryota</taxon>
        <taxon>Amoebozoa</taxon>
        <taxon>Tubulinea</taxon>
        <taxon>Elardia</taxon>
        <taxon>Arcellinida</taxon>
        <taxon>Sphaerothecina</taxon>
        <taxon>Arcellidae</taxon>
        <taxon>Arcella</taxon>
    </lineage>
</organism>
<dbReference type="InterPro" id="IPR051707">
    <property type="entry name" value="PI-Interact_SigTrans_Reg"/>
</dbReference>
<protein>
    <recommendedName>
        <fullName evidence="1">PH domain-containing protein</fullName>
    </recommendedName>
</protein>
<dbReference type="PANTHER" id="PTHR14336:SF8">
    <property type="entry name" value="PROTEIN OPY1"/>
    <property type="match status" value="1"/>
</dbReference>
<dbReference type="FunFam" id="2.30.29.30:FF:000286">
    <property type="entry name" value="PH-protein kinase domain containing protein"/>
    <property type="match status" value="1"/>
</dbReference>
<accession>A0A6B2LQV5</accession>
<evidence type="ECO:0000259" key="1">
    <source>
        <dbReference type="PROSITE" id="PS50003"/>
    </source>
</evidence>
<dbReference type="Pfam" id="PF00169">
    <property type="entry name" value="PH"/>
    <property type="match status" value="1"/>
</dbReference>
<dbReference type="CDD" id="cd00821">
    <property type="entry name" value="PH"/>
    <property type="match status" value="1"/>
</dbReference>
<reference evidence="2" key="1">
    <citation type="journal article" date="2020" name="J. Eukaryot. Microbiol.">
        <title>De novo Sequencing, Assembly and Annotation of the Transcriptome for the Free-Living Testate Amoeba Arcella intermedia.</title>
        <authorList>
            <person name="Ribeiro G.M."/>
            <person name="Porfirio-Sousa A.L."/>
            <person name="Maurer-Alcala X.X."/>
            <person name="Katz L.A."/>
            <person name="Lahr D.J.G."/>
        </authorList>
    </citation>
    <scope>NUCLEOTIDE SEQUENCE</scope>
</reference>
<dbReference type="SUPFAM" id="SSF50729">
    <property type="entry name" value="PH domain-like"/>
    <property type="match status" value="1"/>
</dbReference>
<dbReference type="Gene3D" id="2.30.29.30">
    <property type="entry name" value="Pleckstrin-homology domain (PH domain)/Phosphotyrosine-binding domain (PTB)"/>
    <property type="match status" value="1"/>
</dbReference>
<dbReference type="InterPro" id="IPR011993">
    <property type="entry name" value="PH-like_dom_sf"/>
</dbReference>
<dbReference type="PROSITE" id="PS50003">
    <property type="entry name" value="PH_DOMAIN"/>
    <property type="match status" value="1"/>
</dbReference>
<dbReference type="PANTHER" id="PTHR14336">
    <property type="entry name" value="TANDEM PH DOMAIN CONTAINING PROTEIN"/>
    <property type="match status" value="1"/>
</dbReference>
<sequence>MLKKGQYNTAWKMRWCVVQEEKLYYFKEKEYFNQKNYLGFIPLQQAVVRTSTDDVQREFCFELITKDRIYKLVASSHEEMTGWIQALQPQTQLHSENDVIRKAEEQIKQGACKYFKAYEDAVNSQSQIF</sequence>